<dbReference type="RefSeq" id="WP_066856192.1">
    <property type="nucleotide sequence ID" value="NZ_JXMS01000020.1"/>
</dbReference>
<dbReference type="InterPro" id="IPR034457">
    <property type="entry name" value="Organic_radical-activating"/>
</dbReference>
<evidence type="ECO:0000256" key="5">
    <source>
        <dbReference type="ARBA" id="ARBA00022691"/>
    </source>
</evidence>
<dbReference type="PIRSF" id="PIRSF000371">
    <property type="entry name" value="PFL_act_enz"/>
    <property type="match status" value="1"/>
</dbReference>
<organism evidence="12 13">
    <name type="scientific">Halodesulfovibrio spirochaetisodalis</name>
    <dbReference type="NCBI Taxonomy" id="1560234"/>
    <lineage>
        <taxon>Bacteria</taxon>
        <taxon>Pseudomonadati</taxon>
        <taxon>Thermodesulfobacteriota</taxon>
        <taxon>Desulfovibrionia</taxon>
        <taxon>Desulfovibrionales</taxon>
        <taxon>Desulfovibrionaceae</taxon>
        <taxon>Halodesulfovibrio</taxon>
    </lineage>
</organism>
<evidence type="ECO:0000256" key="7">
    <source>
        <dbReference type="ARBA" id="ARBA00023002"/>
    </source>
</evidence>
<evidence type="ECO:0000256" key="8">
    <source>
        <dbReference type="ARBA" id="ARBA00023004"/>
    </source>
</evidence>
<keyword evidence="13" id="KW-1185">Reference proteome</keyword>
<comment type="caution">
    <text evidence="12">The sequence shown here is derived from an EMBL/GenBank/DDBJ whole genome shotgun (WGS) entry which is preliminary data.</text>
</comment>
<comment type="similarity">
    <text evidence="2">Belongs to the organic radical-activating enzymes family.</text>
</comment>
<protein>
    <submittedName>
        <fullName evidence="12">Glycyl radical-activating protein</fullName>
    </submittedName>
</protein>
<feature type="domain" description="4Fe-4S ferredoxin-type" evidence="10">
    <location>
        <begin position="86"/>
        <end position="116"/>
    </location>
</feature>
<keyword evidence="4" id="KW-0004">4Fe-4S</keyword>
<sequence length="317" mass="35296">MTTANTDMIERKGLIFNVQKYNMYDGPGVRTLVFFKGCPLRCKWCSNPEGQKRKFQVLYKKDLCINCGKCASVCPVGVHSMGAGGTLHEMNGSIDCIGCGKCEKVCAASALSVVGEKKAISEVMDIIEEDRAFYEVSGGGVTLGGGEVLMQPEFATNVLMTCKQRGINTAIETCGYAKQEAVLKAAEFVDLFLYDIKHINSDKHYELTGVRNETILQNVTALIEKRHNVKIRLPLMKDVNDAPEDIEGLIAFLKPFLGRKNFKGVDLLPYHKMGVNKYAQLGWEYPMTGEFAMSETDLERVENQFKAHDFPVSIVRH</sequence>
<keyword evidence="9" id="KW-0411">Iron-sulfur</keyword>
<dbReference type="NCBIfam" id="TIGR02494">
    <property type="entry name" value="PFLE_PFLC"/>
    <property type="match status" value="1"/>
</dbReference>
<dbReference type="PROSITE" id="PS51918">
    <property type="entry name" value="RADICAL_SAM"/>
    <property type="match status" value="1"/>
</dbReference>
<dbReference type="UniPathway" id="UPA01069"/>
<comment type="cofactor">
    <cofactor evidence="1">
        <name>[4Fe-4S] cluster</name>
        <dbReference type="ChEBI" id="CHEBI:49883"/>
    </cofactor>
</comment>
<evidence type="ECO:0000259" key="11">
    <source>
        <dbReference type="PROSITE" id="PS51918"/>
    </source>
</evidence>
<comment type="subunit">
    <text evidence="3">Monomer.</text>
</comment>
<evidence type="ECO:0000256" key="3">
    <source>
        <dbReference type="ARBA" id="ARBA00011245"/>
    </source>
</evidence>
<dbReference type="AlphaFoldDB" id="A0A1B7XB71"/>
<evidence type="ECO:0000256" key="2">
    <source>
        <dbReference type="ARBA" id="ARBA00009777"/>
    </source>
</evidence>
<dbReference type="PANTHER" id="PTHR30352">
    <property type="entry name" value="PYRUVATE FORMATE-LYASE-ACTIVATING ENZYME"/>
    <property type="match status" value="1"/>
</dbReference>
<feature type="domain" description="Radical SAM core" evidence="11">
    <location>
        <begin position="24"/>
        <end position="311"/>
    </location>
</feature>
<dbReference type="InterPro" id="IPR017896">
    <property type="entry name" value="4Fe4S_Fe-S-bd"/>
</dbReference>
<feature type="domain" description="4Fe-4S ferredoxin-type" evidence="10">
    <location>
        <begin position="55"/>
        <end position="84"/>
    </location>
</feature>
<dbReference type="PROSITE" id="PS01087">
    <property type="entry name" value="RADICAL_ACTIVATING"/>
    <property type="match status" value="1"/>
</dbReference>
<reference evidence="12 13" key="1">
    <citation type="submission" date="2015-01" db="EMBL/GenBank/DDBJ databases">
        <title>Desulfovibrio sp. JC271 draft genome sequence.</title>
        <authorList>
            <person name="Shivani Y."/>
            <person name="Subhash Y."/>
            <person name="Sasikala C."/>
            <person name="Ramana C.V."/>
        </authorList>
    </citation>
    <scope>NUCLEOTIDE SEQUENCE [LARGE SCALE GENOMIC DNA]</scope>
    <source>
        <strain evidence="12 13">JC271</strain>
    </source>
</reference>
<dbReference type="InterPro" id="IPR012839">
    <property type="entry name" value="Organic_radical_activase"/>
</dbReference>
<dbReference type="Pfam" id="PF04055">
    <property type="entry name" value="Radical_SAM"/>
    <property type="match status" value="1"/>
</dbReference>
<evidence type="ECO:0000313" key="12">
    <source>
        <dbReference type="EMBL" id="OBQ46621.1"/>
    </source>
</evidence>
<dbReference type="InterPro" id="IPR058240">
    <property type="entry name" value="rSAM_sf"/>
</dbReference>
<gene>
    <name evidence="12" type="ORF">SP90_11495</name>
</gene>
<dbReference type="InterPro" id="IPR007197">
    <property type="entry name" value="rSAM"/>
</dbReference>
<dbReference type="InterPro" id="IPR040074">
    <property type="entry name" value="BssD/PflA/YjjW"/>
</dbReference>
<dbReference type="SUPFAM" id="SSF102114">
    <property type="entry name" value="Radical SAM enzymes"/>
    <property type="match status" value="1"/>
</dbReference>
<keyword evidence="8" id="KW-0408">Iron</keyword>
<dbReference type="GO" id="GO:0016491">
    <property type="term" value="F:oxidoreductase activity"/>
    <property type="evidence" value="ECO:0007669"/>
    <property type="project" value="UniProtKB-KW"/>
</dbReference>
<dbReference type="Proteomes" id="UP000091979">
    <property type="component" value="Unassembled WGS sequence"/>
</dbReference>
<dbReference type="PROSITE" id="PS51379">
    <property type="entry name" value="4FE4S_FER_2"/>
    <property type="match status" value="2"/>
</dbReference>
<dbReference type="PATRIC" id="fig|1560234.3.peg.1386"/>
<evidence type="ECO:0000256" key="6">
    <source>
        <dbReference type="ARBA" id="ARBA00022723"/>
    </source>
</evidence>
<evidence type="ECO:0000313" key="13">
    <source>
        <dbReference type="Proteomes" id="UP000091979"/>
    </source>
</evidence>
<evidence type="ECO:0000256" key="4">
    <source>
        <dbReference type="ARBA" id="ARBA00022485"/>
    </source>
</evidence>
<dbReference type="SFLD" id="SFLDG01118">
    <property type="entry name" value="activating_enzymes__group_2"/>
    <property type="match status" value="1"/>
</dbReference>
<keyword evidence="5" id="KW-0949">S-adenosyl-L-methionine</keyword>
<dbReference type="GO" id="GO:0046872">
    <property type="term" value="F:metal ion binding"/>
    <property type="evidence" value="ECO:0007669"/>
    <property type="project" value="UniProtKB-KW"/>
</dbReference>
<dbReference type="SFLD" id="SFLDG01066">
    <property type="entry name" value="organic_radical-activating_enz"/>
    <property type="match status" value="1"/>
</dbReference>
<dbReference type="PANTHER" id="PTHR30352:SF4">
    <property type="entry name" value="PYRUVATE FORMATE-LYASE 2-ACTIVATING ENZYME"/>
    <property type="match status" value="1"/>
</dbReference>
<evidence type="ECO:0000256" key="1">
    <source>
        <dbReference type="ARBA" id="ARBA00001966"/>
    </source>
</evidence>
<dbReference type="STRING" id="1560234.SP90_11495"/>
<dbReference type="Gene3D" id="3.80.30.10">
    <property type="entry name" value="pyruvate-formate lyase- activating enzyme"/>
    <property type="match status" value="1"/>
</dbReference>
<dbReference type="HAMAP" id="MF_02059">
    <property type="entry name" value="Activ_enz_CutD"/>
    <property type="match status" value="1"/>
</dbReference>
<dbReference type="Pfam" id="PF13353">
    <property type="entry name" value="Fer4_12"/>
    <property type="match status" value="1"/>
</dbReference>
<proteinExistence type="inferred from homology"/>
<accession>A0A1B7XB71</accession>
<dbReference type="InterPro" id="IPR001989">
    <property type="entry name" value="Radical_activat_CS"/>
</dbReference>
<dbReference type="InterPro" id="IPR017900">
    <property type="entry name" value="4Fe4S_Fe_S_CS"/>
</dbReference>
<dbReference type="GO" id="GO:0051539">
    <property type="term" value="F:4 iron, 4 sulfur cluster binding"/>
    <property type="evidence" value="ECO:0007669"/>
    <property type="project" value="UniProtKB-KW"/>
</dbReference>
<name>A0A1B7XB71_9BACT</name>
<dbReference type="PROSITE" id="PS00198">
    <property type="entry name" value="4FE4S_FER_1"/>
    <property type="match status" value="1"/>
</dbReference>
<keyword evidence="6" id="KW-0479">Metal-binding</keyword>
<dbReference type="EMBL" id="JXMS01000020">
    <property type="protein sequence ID" value="OBQ46621.1"/>
    <property type="molecule type" value="Genomic_DNA"/>
</dbReference>
<keyword evidence="7" id="KW-0560">Oxidoreductase</keyword>
<dbReference type="SUPFAM" id="SSF54862">
    <property type="entry name" value="4Fe-4S ferredoxins"/>
    <property type="match status" value="1"/>
</dbReference>
<dbReference type="Pfam" id="PF13187">
    <property type="entry name" value="Fer4_9"/>
    <property type="match status" value="1"/>
</dbReference>
<dbReference type="NCBIfam" id="TIGR04395">
    <property type="entry name" value="cutC_activ_rSAM"/>
    <property type="match status" value="1"/>
</dbReference>
<evidence type="ECO:0000259" key="10">
    <source>
        <dbReference type="PROSITE" id="PS51379"/>
    </source>
</evidence>
<dbReference type="InterPro" id="IPR030905">
    <property type="entry name" value="CutC_activ_rSAM"/>
</dbReference>
<dbReference type="SFLD" id="SFLDS00029">
    <property type="entry name" value="Radical_SAM"/>
    <property type="match status" value="1"/>
</dbReference>
<evidence type="ECO:0000256" key="9">
    <source>
        <dbReference type="ARBA" id="ARBA00023014"/>
    </source>
</evidence>
<dbReference type="Gene3D" id="3.30.70.20">
    <property type="match status" value="1"/>
</dbReference>